<gene>
    <name evidence="2" type="ORF">ENN47_10710</name>
</gene>
<dbReference type="InterPro" id="IPR041229">
    <property type="entry name" value="HEPN_Apea"/>
</dbReference>
<proteinExistence type="predicted"/>
<dbReference type="Pfam" id="PF18739">
    <property type="entry name" value="HEPN_Apea"/>
    <property type="match status" value="1"/>
</dbReference>
<reference evidence="2" key="1">
    <citation type="journal article" date="2020" name="mSystems">
        <title>Genome- and Community-Level Interaction Insights into Carbon Utilization and Element Cycling Functions of Hydrothermarchaeota in Hydrothermal Sediment.</title>
        <authorList>
            <person name="Zhou Z."/>
            <person name="Liu Y."/>
            <person name="Xu W."/>
            <person name="Pan J."/>
            <person name="Luo Z.H."/>
            <person name="Li M."/>
        </authorList>
    </citation>
    <scope>NUCLEOTIDE SEQUENCE [LARGE SCALE GENOMIC DNA]</scope>
    <source>
        <strain evidence="2">SpSt-1179</strain>
    </source>
</reference>
<dbReference type="EMBL" id="DSBT01000330">
    <property type="protein sequence ID" value="HDP78628.1"/>
    <property type="molecule type" value="Genomic_DNA"/>
</dbReference>
<sequence>MDKPKIDIDRMLFRYPQISTNPEMVFQNWFKAYETNRPTIELYFSAVHDGYSFIDGKFLALVQAMESYHRRTSDETVMAEKDYEQLCNTLLVNCPAANRKWLSEKLEYGNEISLNKRIKSIIEPFEQHIGTSKNVKKMIRKIVDTRNYFTHFDESLKSKAAHGQELLDLCNKMEAIIQLHLLKLLGFDEEQIKEILENNLELNYKLK</sequence>
<accession>A0A7C1HAJ3</accession>
<dbReference type="Proteomes" id="UP000886198">
    <property type="component" value="Unassembled WGS sequence"/>
</dbReference>
<comment type="caution">
    <text evidence="2">The sequence shown here is derived from an EMBL/GenBank/DDBJ whole genome shotgun (WGS) entry which is preliminary data.</text>
</comment>
<evidence type="ECO:0000313" key="2">
    <source>
        <dbReference type="EMBL" id="HDP78628.1"/>
    </source>
</evidence>
<organism evidence="2">
    <name type="scientific">Mesotoga infera</name>
    <dbReference type="NCBI Taxonomy" id="1236046"/>
    <lineage>
        <taxon>Bacteria</taxon>
        <taxon>Thermotogati</taxon>
        <taxon>Thermotogota</taxon>
        <taxon>Thermotogae</taxon>
        <taxon>Kosmotogales</taxon>
        <taxon>Kosmotogaceae</taxon>
        <taxon>Mesotoga</taxon>
    </lineage>
</organism>
<dbReference type="AlphaFoldDB" id="A0A7C1HAJ3"/>
<name>A0A7C1HAJ3_9BACT</name>
<protein>
    <recommendedName>
        <fullName evidence="1">Apea-like HEPN domain-containing protein</fullName>
    </recommendedName>
</protein>
<feature type="domain" description="Apea-like HEPN" evidence="1">
    <location>
        <begin position="59"/>
        <end position="191"/>
    </location>
</feature>
<evidence type="ECO:0000259" key="1">
    <source>
        <dbReference type="Pfam" id="PF18739"/>
    </source>
</evidence>